<dbReference type="KEGG" id="sdf:ACG33_05680"/>
<sequence>MTRQARGRPPLAARQPGLDPHHVHVPFSDRRSVTSRTGSACPGSASAVGGADGTELAPLRP</sequence>
<proteinExistence type="predicted"/>
<evidence type="ECO:0000313" key="3">
    <source>
        <dbReference type="Proteomes" id="UP000070250"/>
    </source>
</evidence>
<dbReference type="AlphaFoldDB" id="A0A127FAH1"/>
<protein>
    <submittedName>
        <fullName evidence="2">Uncharacterized protein</fullName>
    </submittedName>
</protein>
<dbReference type="Proteomes" id="UP000070250">
    <property type="component" value="Chromosome"/>
</dbReference>
<organism evidence="2 3">
    <name type="scientific">Steroidobacter denitrificans</name>
    <dbReference type="NCBI Taxonomy" id="465721"/>
    <lineage>
        <taxon>Bacteria</taxon>
        <taxon>Pseudomonadati</taxon>
        <taxon>Pseudomonadota</taxon>
        <taxon>Gammaproteobacteria</taxon>
        <taxon>Steroidobacterales</taxon>
        <taxon>Steroidobacteraceae</taxon>
        <taxon>Steroidobacter</taxon>
    </lineage>
</organism>
<dbReference type="STRING" id="465721.ACG33_05680"/>
<dbReference type="EMBL" id="CP011971">
    <property type="protein sequence ID" value="AMN46595.1"/>
    <property type="molecule type" value="Genomic_DNA"/>
</dbReference>
<reference evidence="2 3" key="1">
    <citation type="submission" date="2015-06" db="EMBL/GenBank/DDBJ databases">
        <title>A Comprehensive Approach to Explore the Metabolic and Phylogenetic Diversity of Bacterial Steroid Degradation in the Environment: Testosterone as an Example.</title>
        <authorList>
            <person name="Yang F.-C."/>
            <person name="Chen Y.-L."/>
            <person name="Yu C.-P."/>
            <person name="Tang S.-L."/>
            <person name="Wang P.-H."/>
            <person name="Ismail W."/>
            <person name="Wang C.-H."/>
            <person name="Yang C.-Y."/>
            <person name="Chiang Y.-R."/>
        </authorList>
    </citation>
    <scope>NUCLEOTIDE SEQUENCE [LARGE SCALE GENOMIC DNA]</scope>
    <source>
        <strain evidence="2 3">DSM 18526</strain>
    </source>
</reference>
<keyword evidence="3" id="KW-1185">Reference proteome</keyword>
<feature type="region of interest" description="Disordered" evidence="1">
    <location>
        <begin position="1"/>
        <end position="61"/>
    </location>
</feature>
<evidence type="ECO:0000256" key="1">
    <source>
        <dbReference type="SAM" id="MobiDB-lite"/>
    </source>
</evidence>
<name>A0A127FAH1_STEDE</name>
<accession>A0A127FAH1</accession>
<evidence type="ECO:0000313" key="2">
    <source>
        <dbReference type="EMBL" id="AMN46595.1"/>
    </source>
</evidence>
<gene>
    <name evidence="2" type="ORF">ACG33_05680</name>
</gene>
<feature type="compositionally biased region" description="Basic and acidic residues" evidence="1">
    <location>
        <begin position="19"/>
        <end position="32"/>
    </location>
</feature>